<evidence type="ECO:0000313" key="3">
    <source>
        <dbReference type="Proteomes" id="UP000257109"/>
    </source>
</evidence>
<name>A0A371FW53_MUCPR</name>
<accession>A0A371FW53</accession>
<feature type="region of interest" description="Disordered" evidence="1">
    <location>
        <begin position="109"/>
        <end position="130"/>
    </location>
</feature>
<evidence type="ECO:0000256" key="1">
    <source>
        <dbReference type="SAM" id="MobiDB-lite"/>
    </source>
</evidence>
<reference evidence="2" key="1">
    <citation type="submission" date="2018-05" db="EMBL/GenBank/DDBJ databases">
        <title>Draft genome of Mucuna pruriens seed.</title>
        <authorList>
            <person name="Nnadi N.E."/>
            <person name="Vos R."/>
            <person name="Hasami M.H."/>
            <person name="Devisetty U.K."/>
            <person name="Aguiy J.C."/>
        </authorList>
    </citation>
    <scope>NUCLEOTIDE SEQUENCE [LARGE SCALE GENOMIC DNA]</scope>
    <source>
        <strain evidence="2">JCA_2017</strain>
    </source>
</reference>
<dbReference type="AlphaFoldDB" id="A0A371FW53"/>
<protein>
    <submittedName>
        <fullName evidence="2">Uncharacterized protein</fullName>
    </submittedName>
</protein>
<dbReference type="Proteomes" id="UP000257109">
    <property type="component" value="Unassembled WGS sequence"/>
</dbReference>
<dbReference type="EMBL" id="QJKJ01007643">
    <property type="protein sequence ID" value="RDX82420.1"/>
    <property type="molecule type" value="Genomic_DNA"/>
</dbReference>
<feature type="non-terminal residue" evidence="2">
    <location>
        <position position="1"/>
    </location>
</feature>
<proteinExistence type="predicted"/>
<gene>
    <name evidence="2" type="ORF">CR513_36794</name>
</gene>
<comment type="caution">
    <text evidence="2">The sequence shown here is derived from an EMBL/GenBank/DDBJ whole genome shotgun (WGS) entry which is preliminary data.</text>
</comment>
<sequence length="270" mass="30175">MVLCGEICNNKGFKQLVLATNTSHLHLDNNSLCKTIIGFGEVDDHKQHSILVKYEYHHSRLVNTDWTTSYYYQPIITRSSTDPLYDLDLEIELTLRSLRKTRNIVVSNSSNCDSASSSDNSNSATNSSDSVEYNSTNIFAKSVQMENNDRTLKELATPDVVRRPPQTSERIPCGLFHNEAAGDTKRLHQNAGVPILLGWSSEGLTVSSACSLQHLGRYEAYILGEVLSSIQNHDHQEGNLWDKATIRRNPARVLGKIQQIVCHLSTSSDQ</sequence>
<organism evidence="2 3">
    <name type="scientific">Mucuna pruriens</name>
    <name type="common">Velvet bean</name>
    <name type="synonym">Dolichos pruriens</name>
    <dbReference type="NCBI Taxonomy" id="157652"/>
    <lineage>
        <taxon>Eukaryota</taxon>
        <taxon>Viridiplantae</taxon>
        <taxon>Streptophyta</taxon>
        <taxon>Embryophyta</taxon>
        <taxon>Tracheophyta</taxon>
        <taxon>Spermatophyta</taxon>
        <taxon>Magnoliopsida</taxon>
        <taxon>eudicotyledons</taxon>
        <taxon>Gunneridae</taxon>
        <taxon>Pentapetalae</taxon>
        <taxon>rosids</taxon>
        <taxon>fabids</taxon>
        <taxon>Fabales</taxon>
        <taxon>Fabaceae</taxon>
        <taxon>Papilionoideae</taxon>
        <taxon>50 kb inversion clade</taxon>
        <taxon>NPAAA clade</taxon>
        <taxon>indigoferoid/millettioid clade</taxon>
        <taxon>Phaseoleae</taxon>
        <taxon>Mucuna</taxon>
    </lineage>
</organism>
<keyword evidence="3" id="KW-1185">Reference proteome</keyword>
<evidence type="ECO:0000313" key="2">
    <source>
        <dbReference type="EMBL" id="RDX82420.1"/>
    </source>
</evidence>